<keyword evidence="3" id="KW-1185">Reference proteome</keyword>
<keyword evidence="1" id="KW-0472">Membrane</keyword>
<reference evidence="2" key="1">
    <citation type="submission" date="2022-03" db="EMBL/GenBank/DDBJ databases">
        <title>Cryobacterium sp. nov. strain ZS14-85, isolated from Antarctic soil.</title>
        <authorList>
            <person name="Li J."/>
            <person name="Niu G."/>
        </authorList>
    </citation>
    <scope>NUCLEOTIDE SEQUENCE</scope>
    <source>
        <strain evidence="2">ZS14-85</strain>
    </source>
</reference>
<keyword evidence="1" id="KW-1133">Transmembrane helix</keyword>
<evidence type="ECO:0000313" key="3">
    <source>
        <dbReference type="Proteomes" id="UP001165341"/>
    </source>
</evidence>
<proteinExistence type="predicted"/>
<name>A0AA41UIR8_9MICO</name>
<feature type="transmembrane region" description="Helical" evidence="1">
    <location>
        <begin position="78"/>
        <end position="106"/>
    </location>
</feature>
<sequence length="115" mass="12002">MSTLHPDQTTPPAAYEAPPAYAYPPAAPVRPSSPLALTSLVLGLVSILAGWTFVAPIVGIVTGVLALGREPYARTMALWGIVLNAVMLAGVFLLLVLGLVFGLAFLPFLPFAFAL</sequence>
<evidence type="ECO:0000256" key="1">
    <source>
        <dbReference type="SAM" id="Phobius"/>
    </source>
</evidence>
<dbReference type="AlphaFoldDB" id="A0AA41UIR8"/>
<dbReference type="RefSeq" id="WP_243013318.1">
    <property type="nucleotide sequence ID" value="NZ_JALGAR010000007.1"/>
</dbReference>
<evidence type="ECO:0008006" key="4">
    <source>
        <dbReference type="Google" id="ProtNLM"/>
    </source>
</evidence>
<protein>
    <recommendedName>
        <fullName evidence="4">DUF4190 domain-containing protein</fullName>
    </recommendedName>
</protein>
<gene>
    <name evidence="2" type="ORF">MQH31_18710</name>
</gene>
<organism evidence="2 3">
    <name type="scientific">Cryobacterium zhongshanensis</name>
    <dbReference type="NCBI Taxonomy" id="2928153"/>
    <lineage>
        <taxon>Bacteria</taxon>
        <taxon>Bacillati</taxon>
        <taxon>Actinomycetota</taxon>
        <taxon>Actinomycetes</taxon>
        <taxon>Micrococcales</taxon>
        <taxon>Microbacteriaceae</taxon>
        <taxon>Cryobacterium</taxon>
    </lineage>
</organism>
<accession>A0AA41UIR8</accession>
<dbReference type="Proteomes" id="UP001165341">
    <property type="component" value="Unassembled WGS sequence"/>
</dbReference>
<dbReference type="EMBL" id="JALGAR010000007">
    <property type="protein sequence ID" value="MCI4659844.1"/>
    <property type="molecule type" value="Genomic_DNA"/>
</dbReference>
<comment type="caution">
    <text evidence="2">The sequence shown here is derived from an EMBL/GenBank/DDBJ whole genome shotgun (WGS) entry which is preliminary data.</text>
</comment>
<evidence type="ECO:0000313" key="2">
    <source>
        <dbReference type="EMBL" id="MCI4659844.1"/>
    </source>
</evidence>
<feature type="transmembrane region" description="Helical" evidence="1">
    <location>
        <begin position="40"/>
        <end position="66"/>
    </location>
</feature>
<keyword evidence="1" id="KW-0812">Transmembrane</keyword>